<accession>A0A015KX25</accession>
<dbReference type="Proteomes" id="UP000022910">
    <property type="component" value="Unassembled WGS sequence"/>
</dbReference>
<organism evidence="2 3">
    <name type="scientific">Rhizophagus irregularis (strain DAOM 197198w)</name>
    <name type="common">Glomus intraradices</name>
    <dbReference type="NCBI Taxonomy" id="1432141"/>
    <lineage>
        <taxon>Eukaryota</taxon>
        <taxon>Fungi</taxon>
        <taxon>Fungi incertae sedis</taxon>
        <taxon>Mucoromycota</taxon>
        <taxon>Glomeromycotina</taxon>
        <taxon>Glomeromycetes</taxon>
        <taxon>Glomerales</taxon>
        <taxon>Glomeraceae</taxon>
        <taxon>Rhizophagus</taxon>
    </lineage>
</organism>
<protein>
    <submittedName>
        <fullName evidence="2">Uncharacterized protein</fullName>
    </submittedName>
</protein>
<name>A0A015KX25_RHIIW</name>
<evidence type="ECO:0000256" key="1">
    <source>
        <dbReference type="SAM" id="MobiDB-lite"/>
    </source>
</evidence>
<feature type="compositionally biased region" description="Polar residues" evidence="1">
    <location>
        <begin position="54"/>
        <end position="81"/>
    </location>
</feature>
<feature type="region of interest" description="Disordered" evidence="1">
    <location>
        <begin position="1"/>
        <end position="81"/>
    </location>
</feature>
<proteinExistence type="predicted"/>
<dbReference type="HOGENOM" id="CLU_1086432_0_0_1"/>
<keyword evidence="3" id="KW-1185">Reference proteome</keyword>
<reference evidence="2 3" key="1">
    <citation type="submission" date="2014-02" db="EMBL/GenBank/DDBJ databases">
        <title>Single nucleus genome sequencing reveals high similarity among nuclei of an endomycorrhizal fungus.</title>
        <authorList>
            <person name="Lin K."/>
            <person name="Geurts R."/>
            <person name="Zhang Z."/>
            <person name="Limpens E."/>
            <person name="Saunders D.G."/>
            <person name="Mu D."/>
            <person name="Pang E."/>
            <person name="Cao H."/>
            <person name="Cha H."/>
            <person name="Lin T."/>
            <person name="Zhou Q."/>
            <person name="Shang Y."/>
            <person name="Li Y."/>
            <person name="Ivanov S."/>
            <person name="Sharma T."/>
            <person name="Velzen R.V."/>
            <person name="Ruijter N.D."/>
            <person name="Aanen D.K."/>
            <person name="Win J."/>
            <person name="Kamoun S."/>
            <person name="Bisseling T."/>
            <person name="Huang S."/>
        </authorList>
    </citation>
    <scope>NUCLEOTIDE SEQUENCE [LARGE SCALE GENOMIC DNA]</scope>
    <source>
        <strain evidence="3">DAOM197198w</strain>
    </source>
</reference>
<evidence type="ECO:0000313" key="3">
    <source>
        <dbReference type="Proteomes" id="UP000022910"/>
    </source>
</evidence>
<sequence length="256" mass="27366">MDKDFIADAPADGGLVGSTSTAIPQQNNSRSTSQENTQASTPKNSAAPTAPGQDASSEANASIHASRNKENNSSPNASPNVDVNDDFLAAIAPNSAPQTLEKLKTNKAIIDAVNNLFLETYESYTGRARMTGSGDAKRLIINFQTAEARDMCVIARTLNFRTYNSIYTTPNNSDLMKISVPSKSPIYHSSSQNLNSNHTSRNSAIYSPSISIQEKVPKCNKPASSMIMPMLSPASPHNGQFTAFPPAYALPPVITQ</sequence>
<evidence type="ECO:0000313" key="2">
    <source>
        <dbReference type="EMBL" id="EXX64571.1"/>
    </source>
</evidence>
<feature type="compositionally biased region" description="Polar residues" evidence="1">
    <location>
        <begin position="17"/>
        <end position="47"/>
    </location>
</feature>
<gene>
    <name evidence="2" type="ORF">RirG_141430</name>
</gene>
<comment type="caution">
    <text evidence="2">The sequence shown here is derived from an EMBL/GenBank/DDBJ whole genome shotgun (WGS) entry which is preliminary data.</text>
</comment>
<dbReference type="AlphaFoldDB" id="A0A015KX25"/>
<dbReference type="EMBL" id="JEMT01023027">
    <property type="protein sequence ID" value="EXX64571.1"/>
    <property type="molecule type" value="Genomic_DNA"/>
</dbReference>